<dbReference type="EMBL" id="LNKH01000013">
    <property type="protein sequence ID" value="OSG94838.1"/>
    <property type="molecule type" value="Genomic_DNA"/>
</dbReference>
<feature type="compositionally biased region" description="Low complexity" evidence="1">
    <location>
        <begin position="54"/>
        <end position="72"/>
    </location>
</feature>
<evidence type="ECO:0000259" key="2">
    <source>
        <dbReference type="Pfam" id="PF13936"/>
    </source>
</evidence>
<evidence type="ECO:0000256" key="1">
    <source>
        <dbReference type="SAM" id="MobiDB-lite"/>
    </source>
</evidence>
<organism evidence="3 6">
    <name type="scientific">Bifidobacterium adolescentis</name>
    <dbReference type="NCBI Taxonomy" id="1680"/>
    <lineage>
        <taxon>Bacteria</taxon>
        <taxon>Bacillati</taxon>
        <taxon>Actinomycetota</taxon>
        <taxon>Actinomycetes</taxon>
        <taxon>Bifidobacteriales</taxon>
        <taxon>Bifidobacteriaceae</taxon>
        <taxon>Bifidobacterium</taxon>
    </lineage>
</organism>
<feature type="region of interest" description="Disordered" evidence="1">
    <location>
        <begin position="26"/>
        <end position="72"/>
    </location>
</feature>
<protein>
    <submittedName>
        <fullName evidence="3">Helix-turn-helix domain-containing protein</fullName>
    </submittedName>
</protein>
<evidence type="ECO:0000313" key="3">
    <source>
        <dbReference type="EMBL" id="OSG94838.1"/>
    </source>
</evidence>
<sequence>MGRYTHLTLTEREEIMLLAHEGGSHGDIASATGGSQSTISREIAGTRSRSCGDAATARRPRNTTTSRAGLPT</sequence>
<evidence type="ECO:0000313" key="4">
    <source>
        <dbReference type="EMBL" id="OSG96939.1"/>
    </source>
</evidence>
<evidence type="ECO:0000313" key="6">
    <source>
        <dbReference type="Proteomes" id="UP000193905"/>
    </source>
</evidence>
<dbReference type="AlphaFoldDB" id="A0A1X2ZK77"/>
<dbReference type="Proteomes" id="UP000193208">
    <property type="component" value="Unassembled WGS sequence"/>
</dbReference>
<feature type="domain" description="Transposase IS30-like HTH" evidence="2">
    <location>
        <begin position="3"/>
        <end position="43"/>
    </location>
</feature>
<dbReference type="EMBL" id="LNKI01000011">
    <property type="protein sequence ID" value="OSG96939.1"/>
    <property type="molecule type" value="Genomic_DNA"/>
</dbReference>
<accession>A0A1X2ZK77</accession>
<reference evidence="5 6" key="1">
    <citation type="journal article" date="2016" name="Sci. Rep.">
        <title>Evaluation of genetic diversity among strains of the human gut commensal Bifidobacterium adolescentis.</title>
        <authorList>
            <person name="Duranti S."/>
            <person name="Milani C."/>
            <person name="Lugli G.A."/>
            <person name="Mancabelli L."/>
            <person name="Turroni F."/>
            <person name="Ferrario C."/>
            <person name="Mangifesta M."/>
            <person name="Viappiani A."/>
            <person name="Sanchez B."/>
            <person name="Margolles A."/>
            <person name="van Sinderen D."/>
            <person name="Ventura M."/>
        </authorList>
    </citation>
    <scope>NUCLEOTIDE SEQUENCE [LARGE SCALE GENOMIC DNA]</scope>
    <source>
        <strain evidence="3 6">AL46-2</strain>
        <strain evidence="4 5">AL46-7</strain>
    </source>
</reference>
<proteinExistence type="predicted"/>
<name>A0A1X2ZK77_BIFAD</name>
<dbReference type="Pfam" id="PF13936">
    <property type="entry name" value="HTH_38"/>
    <property type="match status" value="1"/>
</dbReference>
<dbReference type="InterPro" id="IPR025246">
    <property type="entry name" value="IS30-like_HTH"/>
</dbReference>
<evidence type="ECO:0000313" key="5">
    <source>
        <dbReference type="Proteomes" id="UP000193208"/>
    </source>
</evidence>
<gene>
    <name evidence="3" type="ORF">AL0462_1735</name>
    <name evidence="4" type="ORF">AL0467_1816</name>
</gene>
<dbReference type="Proteomes" id="UP000193905">
    <property type="component" value="Unassembled WGS sequence"/>
</dbReference>
<comment type="caution">
    <text evidence="3">The sequence shown here is derived from an EMBL/GenBank/DDBJ whole genome shotgun (WGS) entry which is preliminary data.</text>
</comment>